<organism evidence="1 2">
    <name type="scientific">Hevea brasiliensis</name>
    <name type="common">Para rubber tree</name>
    <name type="synonym">Siphonia brasiliensis</name>
    <dbReference type="NCBI Taxonomy" id="3981"/>
    <lineage>
        <taxon>Eukaryota</taxon>
        <taxon>Viridiplantae</taxon>
        <taxon>Streptophyta</taxon>
        <taxon>Embryophyta</taxon>
        <taxon>Tracheophyta</taxon>
        <taxon>Spermatophyta</taxon>
        <taxon>Magnoliopsida</taxon>
        <taxon>eudicotyledons</taxon>
        <taxon>Gunneridae</taxon>
        <taxon>Pentapetalae</taxon>
        <taxon>rosids</taxon>
        <taxon>fabids</taxon>
        <taxon>Malpighiales</taxon>
        <taxon>Euphorbiaceae</taxon>
        <taxon>Crotonoideae</taxon>
        <taxon>Micrandreae</taxon>
        <taxon>Hevea</taxon>
    </lineage>
</organism>
<dbReference type="PANTHER" id="PTHR48045">
    <property type="entry name" value="UDP-GLYCOSYLTRANSFERASE 72B1"/>
    <property type="match status" value="1"/>
</dbReference>
<dbReference type="EMBL" id="JAAGAX010000013">
    <property type="protein sequence ID" value="KAF2294221.1"/>
    <property type="molecule type" value="Genomic_DNA"/>
</dbReference>
<evidence type="ECO:0008006" key="3">
    <source>
        <dbReference type="Google" id="ProtNLM"/>
    </source>
</evidence>
<proteinExistence type="predicted"/>
<comment type="caution">
    <text evidence="1">The sequence shown here is derived from an EMBL/GenBank/DDBJ whole genome shotgun (WGS) entry which is preliminary data.</text>
</comment>
<name>A0A6A6KYW6_HEVBR</name>
<evidence type="ECO:0000313" key="2">
    <source>
        <dbReference type="Proteomes" id="UP000467840"/>
    </source>
</evidence>
<dbReference type="Gene3D" id="3.40.50.2000">
    <property type="entry name" value="Glycogen Phosphorylase B"/>
    <property type="match status" value="2"/>
</dbReference>
<protein>
    <recommendedName>
        <fullName evidence="3">Anthocyanidin 3-O-glucosyltransferase</fullName>
    </recommendedName>
</protein>
<sequence>MPMENLMRNESPNLILYDFVPCWILEIAAKCGVLFFYFNTLPTATLSFFSPPQEPDQAAMMIRNVNIPNKSGKTSGQRWAGSLEGYDFVAIRSCPDFEEAYLNPLQELYHKAVVPVSLVPPNLIESETNNSPDSNWSSSFKWLDQQEPKFVVFVAFGSEYKMPTDQIQELAFRPELSDSEQPFLWIVRKPEGLDISDLLPNGLLARTYGRGLSVSVGLHIGEYWLIQPLQDASYIVGGVLPLRCLVSVTPQF</sequence>
<evidence type="ECO:0000313" key="1">
    <source>
        <dbReference type="EMBL" id="KAF2294221.1"/>
    </source>
</evidence>
<dbReference type="Proteomes" id="UP000467840">
    <property type="component" value="Chromosome 7"/>
</dbReference>
<reference evidence="1 2" key="1">
    <citation type="journal article" date="2020" name="Mol. Plant">
        <title>The Chromosome-Based Rubber Tree Genome Provides New Insights into Spurge Genome Evolution and Rubber Biosynthesis.</title>
        <authorList>
            <person name="Liu J."/>
            <person name="Shi C."/>
            <person name="Shi C.C."/>
            <person name="Li W."/>
            <person name="Zhang Q.J."/>
            <person name="Zhang Y."/>
            <person name="Li K."/>
            <person name="Lu H.F."/>
            <person name="Shi C."/>
            <person name="Zhu S.T."/>
            <person name="Xiao Z.Y."/>
            <person name="Nan H."/>
            <person name="Yue Y."/>
            <person name="Zhu X.G."/>
            <person name="Wu Y."/>
            <person name="Hong X.N."/>
            <person name="Fan G.Y."/>
            <person name="Tong Y."/>
            <person name="Zhang D."/>
            <person name="Mao C.L."/>
            <person name="Liu Y.L."/>
            <person name="Hao S.J."/>
            <person name="Liu W.Q."/>
            <person name="Lv M.Q."/>
            <person name="Zhang H.B."/>
            <person name="Liu Y."/>
            <person name="Hu-Tang G.R."/>
            <person name="Wang J.P."/>
            <person name="Wang J.H."/>
            <person name="Sun Y.H."/>
            <person name="Ni S.B."/>
            <person name="Chen W.B."/>
            <person name="Zhang X.C."/>
            <person name="Jiao Y.N."/>
            <person name="Eichler E.E."/>
            <person name="Li G.H."/>
            <person name="Liu X."/>
            <person name="Gao L.Z."/>
        </authorList>
    </citation>
    <scope>NUCLEOTIDE SEQUENCE [LARGE SCALE GENOMIC DNA]</scope>
    <source>
        <strain evidence="2">cv. GT1</strain>
        <tissue evidence="1">Leaf</tissue>
    </source>
</reference>
<keyword evidence="2" id="KW-1185">Reference proteome</keyword>
<dbReference type="SUPFAM" id="SSF53756">
    <property type="entry name" value="UDP-Glycosyltransferase/glycogen phosphorylase"/>
    <property type="match status" value="1"/>
</dbReference>
<dbReference type="PANTHER" id="PTHR48045:SF20">
    <property type="entry name" value="UDP-RHAMNOSE:RHAMNOSYLTRANSFERASE 1"/>
    <property type="match status" value="1"/>
</dbReference>
<gene>
    <name evidence="1" type="ORF">GH714_008392</name>
</gene>
<accession>A0A6A6KYW6</accession>
<dbReference type="AlphaFoldDB" id="A0A6A6KYW6"/>